<dbReference type="InterPro" id="IPR050266">
    <property type="entry name" value="AB_hydrolase_sf"/>
</dbReference>
<dbReference type="AlphaFoldDB" id="A0A0A0D7I4"/>
<comment type="caution">
    <text evidence="4">The sequence shown here is derived from an EMBL/GenBank/DDBJ whole genome shotgun (WGS) entry which is preliminary data.</text>
</comment>
<dbReference type="Pfam" id="PF00561">
    <property type="entry name" value="Abhydrolase_1"/>
    <property type="match status" value="1"/>
</dbReference>
<dbReference type="InterPro" id="IPR029058">
    <property type="entry name" value="AB_hydrolase_fold"/>
</dbReference>
<keyword evidence="2" id="KW-0450">Lipoyl</keyword>
<accession>A0A0A0D7I4</accession>
<gene>
    <name evidence="4" type="ORF">P409_09035</name>
</gene>
<dbReference type="InterPro" id="IPR000073">
    <property type="entry name" value="AB_hydrolase_1"/>
</dbReference>
<evidence type="ECO:0000259" key="3">
    <source>
        <dbReference type="PROSITE" id="PS50968"/>
    </source>
</evidence>
<dbReference type="InterPro" id="IPR011053">
    <property type="entry name" value="Single_hybrid_motif"/>
</dbReference>
<feature type="domain" description="Lipoyl-binding" evidence="3">
    <location>
        <begin position="5"/>
        <end position="80"/>
    </location>
</feature>
<evidence type="ECO:0000313" key="4">
    <source>
        <dbReference type="EMBL" id="KGM34641.1"/>
    </source>
</evidence>
<evidence type="ECO:0000256" key="2">
    <source>
        <dbReference type="ARBA" id="ARBA00022823"/>
    </source>
</evidence>
<dbReference type="Proteomes" id="UP000029995">
    <property type="component" value="Unassembled WGS sequence"/>
</dbReference>
<name>A0A0A0D7I4_9PROT</name>
<dbReference type="GO" id="GO:0016020">
    <property type="term" value="C:membrane"/>
    <property type="evidence" value="ECO:0007669"/>
    <property type="project" value="TreeGrafter"/>
</dbReference>
<dbReference type="CDD" id="cd06849">
    <property type="entry name" value="lipoyl_domain"/>
    <property type="match status" value="1"/>
</dbReference>
<proteinExistence type="predicted"/>
<dbReference type="Gene3D" id="3.40.50.1820">
    <property type="entry name" value="alpha/beta hydrolase"/>
    <property type="match status" value="1"/>
</dbReference>
<dbReference type="RefSeq" id="WP_034834504.1">
    <property type="nucleotide sequence ID" value="NZ_JANX01000078.1"/>
</dbReference>
<dbReference type="PROSITE" id="PS00189">
    <property type="entry name" value="LIPOYL"/>
    <property type="match status" value="1"/>
</dbReference>
<evidence type="ECO:0000313" key="5">
    <source>
        <dbReference type="Proteomes" id="UP000029995"/>
    </source>
</evidence>
<dbReference type="Gene3D" id="2.40.50.100">
    <property type="match status" value="1"/>
</dbReference>
<dbReference type="InterPro" id="IPR003016">
    <property type="entry name" value="2-oxoA_DH_lipoyl-BS"/>
</dbReference>
<dbReference type="GO" id="GO:0046464">
    <property type="term" value="P:acylglycerol catabolic process"/>
    <property type="evidence" value="ECO:0007669"/>
    <property type="project" value="TreeGrafter"/>
</dbReference>
<dbReference type="SUPFAM" id="SSF51230">
    <property type="entry name" value="Single hybrid motif"/>
    <property type="match status" value="1"/>
</dbReference>
<evidence type="ECO:0000256" key="1">
    <source>
        <dbReference type="ARBA" id="ARBA00001938"/>
    </source>
</evidence>
<dbReference type="PANTHER" id="PTHR43798">
    <property type="entry name" value="MONOACYLGLYCEROL LIPASE"/>
    <property type="match status" value="1"/>
</dbReference>
<sequence>MSGTIHPITMPKWGLAMTEGMLAAWTAEEGARIEPGTEIVDIETSKITNALESPVAGTLRRRVAEEGQTLPVGALLGVVVEGEVDDGELDRFIAAFQAEAAAAAESAAPPPEPKVIQAGGRPVRALVTGEGDGTPVVLIHGFGGDLNNWLFTQPALTGRPVHAIDLPGHGGSGKEVGAGDIAALAGAVLAYLDAAGIARAHLVGHSLGGAVALATALDAPERVASATLIAPAGLGAEINSGYIDGFIGAQKRKDLKPHLEALFADPDLVTRDLVEDVLKYKRLDGVEAALRTISGAVFPGGRQAVSLRDRIGSARVPVQVIWGTADAILPAAHADGLPASVPVHRFDGKGHMVHMEAAAEVNRLLSTFIGNG</sequence>
<dbReference type="NCBIfam" id="NF011457">
    <property type="entry name" value="PRK14875.1"/>
    <property type="match status" value="1"/>
</dbReference>
<reference evidence="4 5" key="1">
    <citation type="submission" date="2014-01" db="EMBL/GenBank/DDBJ databases">
        <title>Genome sequence determination for a cystic fibrosis isolate, Inquilinus limosus.</title>
        <authorList>
            <person name="Pino M."/>
            <person name="Di Conza J."/>
            <person name="Gutkind G."/>
        </authorList>
    </citation>
    <scope>NUCLEOTIDE SEQUENCE [LARGE SCALE GENOMIC DNA]</scope>
    <source>
        <strain evidence="4 5">MP06</strain>
    </source>
</reference>
<dbReference type="Pfam" id="PF00364">
    <property type="entry name" value="Biotin_lipoyl"/>
    <property type="match status" value="1"/>
</dbReference>
<dbReference type="SUPFAM" id="SSF53474">
    <property type="entry name" value="alpha/beta-Hydrolases"/>
    <property type="match status" value="1"/>
</dbReference>
<organism evidence="4 5">
    <name type="scientific">Inquilinus limosus MP06</name>
    <dbReference type="NCBI Taxonomy" id="1398085"/>
    <lineage>
        <taxon>Bacteria</taxon>
        <taxon>Pseudomonadati</taxon>
        <taxon>Pseudomonadota</taxon>
        <taxon>Alphaproteobacteria</taxon>
        <taxon>Rhodospirillales</taxon>
        <taxon>Rhodospirillaceae</taxon>
        <taxon>Inquilinus</taxon>
    </lineage>
</organism>
<dbReference type="PRINTS" id="PR00111">
    <property type="entry name" value="ABHYDROLASE"/>
</dbReference>
<dbReference type="GO" id="GO:0047372">
    <property type="term" value="F:monoacylglycerol lipase activity"/>
    <property type="evidence" value="ECO:0007669"/>
    <property type="project" value="TreeGrafter"/>
</dbReference>
<comment type="cofactor">
    <cofactor evidence="1">
        <name>(R)-lipoate</name>
        <dbReference type="ChEBI" id="CHEBI:83088"/>
    </cofactor>
</comment>
<dbReference type="PANTHER" id="PTHR43798:SF5">
    <property type="entry name" value="MONOACYLGLYCEROL LIPASE ABHD6"/>
    <property type="match status" value="1"/>
</dbReference>
<dbReference type="InterPro" id="IPR000089">
    <property type="entry name" value="Biotin_lipoyl"/>
</dbReference>
<dbReference type="EMBL" id="JANX01000078">
    <property type="protein sequence ID" value="KGM34641.1"/>
    <property type="molecule type" value="Genomic_DNA"/>
</dbReference>
<dbReference type="PROSITE" id="PS50968">
    <property type="entry name" value="BIOTINYL_LIPOYL"/>
    <property type="match status" value="1"/>
</dbReference>
<dbReference type="OrthoDB" id="9804723at2"/>
<protein>
    <submittedName>
        <fullName evidence="4">Acetoin dehydrogenase</fullName>
    </submittedName>
</protein>